<dbReference type="Proteomes" id="UP000242427">
    <property type="component" value="Unassembled WGS sequence"/>
</dbReference>
<feature type="transmembrane region" description="Helical" evidence="1">
    <location>
        <begin position="20"/>
        <end position="37"/>
    </location>
</feature>
<dbReference type="PANTHER" id="PTHR40078">
    <property type="entry name" value="INTEGRAL MEMBRANE PROTEIN-RELATED"/>
    <property type="match status" value="1"/>
</dbReference>
<feature type="transmembrane region" description="Helical" evidence="1">
    <location>
        <begin position="109"/>
        <end position="133"/>
    </location>
</feature>
<dbReference type="EMBL" id="PXWG01000011">
    <property type="protein sequence ID" value="PSJ29382.1"/>
    <property type="molecule type" value="Genomic_DNA"/>
</dbReference>
<keyword evidence="3" id="KW-1185">Reference proteome</keyword>
<comment type="caution">
    <text evidence="2">The sequence shown here is derived from an EMBL/GenBank/DDBJ whole genome shotgun (WGS) entry which is preliminary data.</text>
</comment>
<dbReference type="InterPro" id="IPR038750">
    <property type="entry name" value="YczE/YyaS-like"/>
</dbReference>
<dbReference type="PANTHER" id="PTHR40078:SF1">
    <property type="entry name" value="INTEGRAL MEMBRANE PROTEIN"/>
    <property type="match status" value="1"/>
</dbReference>
<dbReference type="Pfam" id="PF19700">
    <property type="entry name" value="DUF6198"/>
    <property type="match status" value="1"/>
</dbReference>
<evidence type="ECO:0000313" key="2">
    <source>
        <dbReference type="EMBL" id="PSJ29382.1"/>
    </source>
</evidence>
<dbReference type="OrthoDB" id="154912at2"/>
<protein>
    <recommendedName>
        <fullName evidence="4">Membrane protein YczE</fullName>
    </recommendedName>
</protein>
<sequence length="221" mass="22911">MSASGGPSGGASLTRRLLQLYVGLALYGVSGALQLRAGLGLAPWDVLNQGVARHTGISIGAASIAIGALVLLLWIPLRQRPGLGTVSNVLVIGLAMDATLSVTPDPRSLWLRIPLLGFSVVLCAVATGLYISARFGPGPRDGLMTGLHRRTGRSVRLVRTCIEVVVLATGFVLGGSVGAGTVFYALAIGPLSQFFLRRFALPERTVPAPVVPAGEKVPDLV</sequence>
<accession>A0A9X7JT79</accession>
<reference evidence="2 3" key="1">
    <citation type="submission" date="2018-03" db="EMBL/GenBank/DDBJ databases">
        <title>Chitinolytic properties of Streptosporangium nondiastaticum TBG75A20.</title>
        <authorList>
            <person name="Gayathri V."/>
            <person name="Shiburaj S."/>
        </authorList>
    </citation>
    <scope>NUCLEOTIDE SEQUENCE [LARGE SCALE GENOMIC DNA]</scope>
    <source>
        <strain evidence="2 3">TBG75A20</strain>
    </source>
</reference>
<proteinExistence type="predicted"/>
<keyword evidence="1" id="KW-1133">Transmembrane helix</keyword>
<evidence type="ECO:0008006" key="4">
    <source>
        <dbReference type="Google" id="ProtNLM"/>
    </source>
</evidence>
<organism evidence="2 3">
    <name type="scientific">Streptosporangium nondiastaticum</name>
    <dbReference type="NCBI Taxonomy" id="35764"/>
    <lineage>
        <taxon>Bacteria</taxon>
        <taxon>Bacillati</taxon>
        <taxon>Actinomycetota</taxon>
        <taxon>Actinomycetes</taxon>
        <taxon>Streptosporangiales</taxon>
        <taxon>Streptosporangiaceae</taxon>
        <taxon>Streptosporangium</taxon>
    </lineage>
</organism>
<keyword evidence="1" id="KW-0472">Membrane</keyword>
<name>A0A9X7JT79_9ACTN</name>
<evidence type="ECO:0000313" key="3">
    <source>
        <dbReference type="Proteomes" id="UP000242427"/>
    </source>
</evidence>
<evidence type="ECO:0000256" key="1">
    <source>
        <dbReference type="SAM" id="Phobius"/>
    </source>
</evidence>
<gene>
    <name evidence="2" type="ORF">B7P34_07760</name>
</gene>
<keyword evidence="1" id="KW-0812">Transmembrane</keyword>
<feature type="transmembrane region" description="Helical" evidence="1">
    <location>
        <begin position="57"/>
        <end position="75"/>
    </location>
</feature>
<dbReference type="AlphaFoldDB" id="A0A9X7JT79"/>
<dbReference type="RefSeq" id="WP_106675060.1">
    <property type="nucleotide sequence ID" value="NZ_PXWG01000011.1"/>
</dbReference>